<accession>A0AAU6NXI2</accession>
<dbReference type="InterPro" id="IPR008979">
    <property type="entry name" value="Galactose-bd-like_sf"/>
</dbReference>
<name>A0AAU6NXI2_9FLAO</name>
<evidence type="ECO:0000313" key="4">
    <source>
        <dbReference type="EMBL" id="WXA02288.1"/>
    </source>
</evidence>
<dbReference type="PANTHER" id="PTHR22901">
    <property type="entry name" value="SIALATE O-ACETYLESTERASE"/>
    <property type="match status" value="1"/>
</dbReference>
<reference evidence="4 6" key="1">
    <citation type="submission" date="2023-10" db="EMBL/GenBank/DDBJ databases">
        <title>Culture-based analysis of two novel bacteria associated with mangrove crab gills.</title>
        <authorList>
            <person name="Yang X."/>
            <person name="Garuglieri E."/>
            <person name="Van Goethem M.W."/>
            <person name="Fusi M."/>
            <person name="Marasco R."/>
            <person name="Daffonchio D.G."/>
        </authorList>
    </citation>
    <scope>NUCLEOTIDE SEQUENCE [LARGE SCALE GENOMIC DNA]</scope>
    <source>
        <strain evidence="5">UG2-1</strain>
        <strain evidence="4">UG2-2</strain>
        <strain evidence="6">UG2_2</strain>
    </source>
</reference>
<protein>
    <submittedName>
        <fullName evidence="4">Sialate O-acetylesterase</fullName>
    </submittedName>
</protein>
<gene>
    <name evidence="5" type="ORF">R3L15_10510</name>
    <name evidence="4" type="ORF">R3L16_11080</name>
</gene>
<evidence type="ECO:0000313" key="6">
    <source>
        <dbReference type="Proteomes" id="UP001368318"/>
    </source>
</evidence>
<feature type="signal peptide" evidence="2">
    <location>
        <begin position="1"/>
        <end position="18"/>
    </location>
</feature>
<dbReference type="InterPro" id="IPR039329">
    <property type="entry name" value="SIAE"/>
</dbReference>
<dbReference type="RefSeq" id="WP_338731588.1">
    <property type="nucleotide sequence ID" value="NZ_CP136924.1"/>
</dbReference>
<dbReference type="InterPro" id="IPR036514">
    <property type="entry name" value="SGNH_hydro_sf"/>
</dbReference>
<dbReference type="GO" id="GO:0001681">
    <property type="term" value="F:sialate O-acetylesterase activity"/>
    <property type="evidence" value="ECO:0007669"/>
    <property type="project" value="InterPro"/>
</dbReference>
<keyword evidence="6" id="KW-1185">Reference proteome</keyword>
<evidence type="ECO:0000256" key="1">
    <source>
        <dbReference type="ARBA" id="ARBA00022801"/>
    </source>
</evidence>
<dbReference type="KEGG" id="mcaa:R3L15_10510"/>
<keyword evidence="1" id="KW-0378">Hydrolase</keyword>
<dbReference type="EMBL" id="CP136924">
    <property type="protein sequence ID" value="WXA02288.1"/>
    <property type="molecule type" value="Genomic_DNA"/>
</dbReference>
<feature type="domain" description="Sialate O-acetylesterase" evidence="3">
    <location>
        <begin position="402"/>
        <end position="525"/>
    </location>
</feature>
<dbReference type="SUPFAM" id="SSF52266">
    <property type="entry name" value="SGNH hydrolase"/>
    <property type="match status" value="1"/>
</dbReference>
<feature type="domain" description="Sialate O-acetylesterase" evidence="3">
    <location>
        <begin position="101"/>
        <end position="221"/>
    </location>
</feature>
<dbReference type="Gene3D" id="3.40.50.1110">
    <property type="entry name" value="SGNH hydrolase"/>
    <property type="match status" value="2"/>
</dbReference>
<dbReference type="GO" id="GO:0005975">
    <property type="term" value="P:carbohydrate metabolic process"/>
    <property type="evidence" value="ECO:0007669"/>
    <property type="project" value="InterPro"/>
</dbReference>
<evidence type="ECO:0000256" key="2">
    <source>
        <dbReference type="SAM" id="SignalP"/>
    </source>
</evidence>
<proteinExistence type="predicted"/>
<feature type="chain" id="PRO_5044712782" evidence="2">
    <location>
        <begin position="19"/>
        <end position="650"/>
    </location>
</feature>
<dbReference type="SUPFAM" id="SSF49785">
    <property type="entry name" value="Galactose-binding domain-like"/>
    <property type="match status" value="1"/>
</dbReference>
<dbReference type="GO" id="GO:0004553">
    <property type="term" value="F:hydrolase activity, hydrolyzing O-glycosyl compounds"/>
    <property type="evidence" value="ECO:0007669"/>
    <property type="project" value="InterPro"/>
</dbReference>
<dbReference type="AlphaFoldDB" id="A0AAU6NXI2"/>
<dbReference type="Pfam" id="PF03629">
    <property type="entry name" value="SASA"/>
    <property type="match status" value="2"/>
</dbReference>
<keyword evidence="2" id="KW-0732">Signal</keyword>
<dbReference type="Proteomes" id="UP001368318">
    <property type="component" value="Chromosome"/>
</dbReference>
<dbReference type="InterPro" id="IPR005181">
    <property type="entry name" value="SASA"/>
</dbReference>
<evidence type="ECO:0000259" key="3">
    <source>
        <dbReference type="Pfam" id="PF03629"/>
    </source>
</evidence>
<dbReference type="PANTHER" id="PTHR22901:SF0">
    <property type="entry name" value="SIALATE O-ACETYLESTERASE"/>
    <property type="match status" value="1"/>
</dbReference>
<evidence type="ECO:0000313" key="5">
    <source>
        <dbReference type="EMBL" id="WXA12551.1"/>
    </source>
</evidence>
<dbReference type="EMBL" id="CP136925">
    <property type="protein sequence ID" value="WXA12551.1"/>
    <property type="molecule type" value="Genomic_DNA"/>
</dbReference>
<organism evidence="4 6">
    <name type="scientific">Mangrovimonas cancribranchiae</name>
    <dbReference type="NCBI Taxonomy" id="3080055"/>
    <lineage>
        <taxon>Bacteria</taxon>
        <taxon>Pseudomonadati</taxon>
        <taxon>Bacteroidota</taxon>
        <taxon>Flavobacteriia</taxon>
        <taxon>Flavobacteriales</taxon>
        <taxon>Flavobacteriaceae</taxon>
        <taxon>Mangrovimonas</taxon>
    </lineage>
</organism>
<sequence>MKSIIILLVCLVTCTIQAEVTLPKLFSEGMVLQQKQDIPVWGWANVDEEVTVQFKNQTQKTIANKDGRWKVVLKPEVAGGPFLLKVSGRNSIVVSDVYVGEVWVCSGQSNMEFTVKQSNNAEAEIANANYPLIRQFWIEQDVSSAPKEHLKGASWSVCSPETVGQFTAAGYFFARDIYNQLNVPIGLINTTWGGTCVETWTSNEALTSSDEFSSIIEKAPKVNVDSIMKIQRKKLINHIETLQGGKLNTLASEVIVENNFNDSTWPEMKVPELWENQNFPSLDGVLWFRKTINISKNDIGKEAVLKLAKIDDHDITYINGVKVGETAQYDADRVYNIPAGVLQEGKNVIAVKVTDYAGGGGIYGNASNVSLTVGSKTYSLAGNWKYNVVEAITRFDPNSQPSLLYNAMLNPIIPYAIKGVLWYQGEANVHRAVQYKRAFPLMVSDWRNQWQQGDFPFYFVQLSSFNEFNGNSNKGSRWAELREAQTYTLETVKNTGMCVTTDIGNATDIHPKNKQDVGKRLAAIALNKDYGNSNVFSGPKFKKMKLKKDKITLVFTDIGSGLVTKNNSELKGFEIAGADKVFFPAQAIIQNGKVEMFSNQVKAPVAVRYGWADDAGNCNLYNKEGFPAVPFRTDNWGLITKNVTYEIMTP</sequence>